<feature type="domain" description="ABC transporter" evidence="10">
    <location>
        <begin position="440"/>
        <end position="672"/>
    </location>
</feature>
<evidence type="ECO:0000256" key="2">
    <source>
        <dbReference type="ARBA" id="ARBA00022448"/>
    </source>
</evidence>
<dbReference type="GO" id="GO:0140359">
    <property type="term" value="F:ABC-type transporter activity"/>
    <property type="evidence" value="ECO:0007669"/>
    <property type="project" value="InterPro"/>
</dbReference>
<sequence>MSDQGQQQMIAGLSAELRALLRSPKARRYLIAAVLISGGGLAAWRQQQLKLARARKRRQSGDKAKPGGPNDGKKDGRKRNTGAAVQKLVAFLLPLVGKRIVILLCLAIVRTAISNRLARVQGYMFRAAFMKRVPLFLRDFMENVGLCIVAAGVETTAKRFTDRIAVRWRKVLTERMHKKYFSNMTYYKLCYVDGRISNPEHRLCEDIPRFCDGLADLLREVTNCSVDALVFAYLLRSYSKSHKYTLAIIAYVFGAGVMTTVFAPNFGRLFSKQQENEGEYRNVQQRLANNAESVAFYGGINREGGLIRERFAQLVKHQAHLLKTQWRFSMWQDFHTKYLAATVAVALIIGPFFTGRLRPDDSKRGRASMLSNMRYHTSVIIALFSSLGTLASASRKLMKLGAYAERITSLQDAVRDVSQGKLTTKLPPAGGSVQASPDSISFEGALVVTPAGATLVQDLSLKVPTGTNLLVTGPNGSGKSSLFRVLGGLWPLTEGTVRKPGGSEGGLAHDIFYVPQRPYVTIGTLQDQLIYPITRTEGTGDVIPERELRDLLKQVDLEYLTDVPGGLGASLDWGTHLSLGEQQRLGFGRLLYHKPKFAILDECTSGVTVDMEERFCNMLRAMGCTCVTISHRPALVAFHDLVLALDGEGGWSLHKGARLHDDDSSFQDISEESSRLRTLPSGEAASGEVATKARTEAANACLEGMQALVAQDSQPRLSLDSQGSSLVIAEGAAALPSEGATGPTPAEALQPDKLTPWSRWKLVLHELLGQGRGRRQLAGIMVVVVLRTALQDRIAALNGRSVQYVLRQDRRAFLRLIGQSALQSLLSAVLAPSLRYVTDQLSLSWRRQLTTAAHKMYLQDNTFYTVAQLAGMRDVDQRLTRDVERLCDDLSALIPSMVKPMVDLAWFSIALGRLTGRRGMGVLYLYAVTGFAVLHAVTPNFGGLLHKEYSLEGAFRSVHTRLRTHAESIAFFGGGTREGATVAGYFDRLLAHRRSVIDIRWAYSMADDFFTRQLPHNVTWALTLLYALDMRGDLGSTAVQGELVSDMRYLASVVTQCFTAFGELLALHKRFAELSGGVSRVSEMLEVMQKAQKGFAAQALPAPPGGDQSSDSIQFDKVDVATPLGKPLVHRLSMAVRSGHSILVTGPNGSGKSSLFRVLGGLWPLAGGQLKLPGKLGKPSPQDIFYVPQKPYSTPGTLREQVIYPLSVKEAAAMEEGATPDQRWAALDRRLDALMGAVRLAYLVKREGGWSATASWGDTLSLGEQQRMGMARLFFRKPRFGVLDECTNAISVDAEEGLYRHAASLGITLVTITQRAALLAHHSAELRLSDAGGAWQLRALPEDARAKA</sequence>
<dbReference type="InterPro" id="IPR003439">
    <property type="entry name" value="ABC_transporter-like_ATP-bd"/>
</dbReference>
<evidence type="ECO:0000256" key="1">
    <source>
        <dbReference type="ARBA" id="ARBA00008575"/>
    </source>
</evidence>
<dbReference type="GO" id="GO:0015910">
    <property type="term" value="P:long-chain fatty acid import into peroxisome"/>
    <property type="evidence" value="ECO:0007669"/>
    <property type="project" value="TreeGrafter"/>
</dbReference>
<dbReference type="InterPro" id="IPR011527">
    <property type="entry name" value="ABC1_TM_dom"/>
</dbReference>
<dbReference type="InterPro" id="IPR050835">
    <property type="entry name" value="ABC_transporter_sub-D"/>
</dbReference>
<keyword evidence="7 9" id="KW-0472">Membrane</keyword>
<dbReference type="GO" id="GO:0005524">
    <property type="term" value="F:ATP binding"/>
    <property type="evidence" value="ECO:0007669"/>
    <property type="project" value="UniProtKB-KW"/>
</dbReference>
<evidence type="ECO:0000313" key="13">
    <source>
        <dbReference type="Proteomes" id="UP001465755"/>
    </source>
</evidence>
<dbReference type="GO" id="GO:0016887">
    <property type="term" value="F:ATP hydrolysis activity"/>
    <property type="evidence" value="ECO:0007669"/>
    <property type="project" value="InterPro"/>
</dbReference>
<dbReference type="EMBL" id="JALJOQ010000279">
    <property type="protein sequence ID" value="KAK9786181.1"/>
    <property type="molecule type" value="Genomic_DNA"/>
</dbReference>
<keyword evidence="3 9" id="KW-0812">Transmembrane</keyword>
<dbReference type="GO" id="GO:0005324">
    <property type="term" value="F:long-chain fatty acid transmembrane transporter activity"/>
    <property type="evidence" value="ECO:0007669"/>
    <property type="project" value="TreeGrafter"/>
</dbReference>
<dbReference type="Gene3D" id="3.40.50.300">
    <property type="entry name" value="P-loop containing nucleotide triphosphate hydrolases"/>
    <property type="match status" value="2"/>
</dbReference>
<accession>A0AAW1NLW2</accession>
<dbReference type="PROSITE" id="PS00211">
    <property type="entry name" value="ABC_TRANSPORTER_1"/>
    <property type="match status" value="2"/>
</dbReference>
<feature type="transmembrane region" description="Helical" evidence="9">
    <location>
        <begin position="244"/>
        <end position="263"/>
    </location>
</feature>
<protein>
    <submittedName>
        <fullName evidence="12">Uncharacterized protein</fullName>
    </submittedName>
</protein>
<name>A0AAW1NLW2_9CHLO</name>
<dbReference type="PROSITE" id="PS50893">
    <property type="entry name" value="ABC_TRANSPORTER_2"/>
    <property type="match status" value="2"/>
</dbReference>
<gene>
    <name evidence="12" type="ORF">WJX73_007667</name>
</gene>
<dbReference type="Gene3D" id="1.20.1560.10">
    <property type="entry name" value="ABC transporter type 1, transmembrane domain"/>
    <property type="match status" value="1"/>
</dbReference>
<keyword evidence="2" id="KW-0813">Transport</keyword>
<dbReference type="Pfam" id="PF06472">
    <property type="entry name" value="ABC_membrane_2"/>
    <property type="match status" value="2"/>
</dbReference>
<evidence type="ECO:0000259" key="11">
    <source>
        <dbReference type="PROSITE" id="PS50929"/>
    </source>
</evidence>
<evidence type="ECO:0000256" key="9">
    <source>
        <dbReference type="SAM" id="Phobius"/>
    </source>
</evidence>
<evidence type="ECO:0000256" key="7">
    <source>
        <dbReference type="ARBA" id="ARBA00023136"/>
    </source>
</evidence>
<evidence type="ECO:0000256" key="3">
    <source>
        <dbReference type="ARBA" id="ARBA00022692"/>
    </source>
</evidence>
<dbReference type="PROSITE" id="PS50929">
    <property type="entry name" value="ABC_TM1F"/>
    <property type="match status" value="1"/>
</dbReference>
<dbReference type="GO" id="GO:0007031">
    <property type="term" value="P:peroxisome organization"/>
    <property type="evidence" value="ECO:0007669"/>
    <property type="project" value="TreeGrafter"/>
</dbReference>
<comment type="caution">
    <text evidence="12">The sequence shown here is derived from an EMBL/GenBank/DDBJ whole genome shotgun (WGS) entry which is preliminary data.</text>
</comment>
<keyword evidence="6 9" id="KW-1133">Transmembrane helix</keyword>
<dbReference type="Pfam" id="PF00005">
    <property type="entry name" value="ABC_tran"/>
    <property type="match status" value="2"/>
</dbReference>
<feature type="transmembrane region" description="Helical" evidence="9">
    <location>
        <begin position="88"/>
        <end position="109"/>
    </location>
</feature>
<comment type="similarity">
    <text evidence="1">Belongs to the ABC transporter superfamily. ABCD family. Peroxisomal fatty acyl CoA transporter (TC 3.A.1.203) subfamily.</text>
</comment>
<dbReference type="SUPFAM" id="SSF52540">
    <property type="entry name" value="P-loop containing nucleoside triphosphate hydrolases"/>
    <property type="match status" value="2"/>
</dbReference>
<dbReference type="GO" id="GO:0042760">
    <property type="term" value="P:very long-chain fatty acid catabolic process"/>
    <property type="evidence" value="ECO:0007669"/>
    <property type="project" value="TreeGrafter"/>
</dbReference>
<evidence type="ECO:0000256" key="4">
    <source>
        <dbReference type="ARBA" id="ARBA00022741"/>
    </source>
</evidence>
<evidence type="ECO:0000259" key="10">
    <source>
        <dbReference type="PROSITE" id="PS50893"/>
    </source>
</evidence>
<dbReference type="CDD" id="cd03223">
    <property type="entry name" value="ABCD_peroxisomal_ALDP"/>
    <property type="match status" value="2"/>
</dbReference>
<dbReference type="InterPro" id="IPR027417">
    <property type="entry name" value="P-loop_NTPase"/>
</dbReference>
<evidence type="ECO:0000256" key="5">
    <source>
        <dbReference type="ARBA" id="ARBA00022840"/>
    </source>
</evidence>
<reference evidence="12 13" key="1">
    <citation type="journal article" date="2024" name="Nat. Commun.">
        <title>Phylogenomics reveals the evolutionary origins of lichenization in chlorophyte algae.</title>
        <authorList>
            <person name="Puginier C."/>
            <person name="Libourel C."/>
            <person name="Otte J."/>
            <person name="Skaloud P."/>
            <person name="Haon M."/>
            <person name="Grisel S."/>
            <person name="Petersen M."/>
            <person name="Berrin J.G."/>
            <person name="Delaux P.M."/>
            <person name="Dal Grande F."/>
            <person name="Keller J."/>
        </authorList>
    </citation>
    <scope>NUCLEOTIDE SEQUENCE [LARGE SCALE GENOMIC DNA]</scope>
    <source>
        <strain evidence="12 13">SAG 2036</strain>
    </source>
</reference>
<evidence type="ECO:0000256" key="8">
    <source>
        <dbReference type="SAM" id="MobiDB-lite"/>
    </source>
</evidence>
<dbReference type="Proteomes" id="UP001465755">
    <property type="component" value="Unassembled WGS sequence"/>
</dbReference>
<evidence type="ECO:0000313" key="12">
    <source>
        <dbReference type="EMBL" id="KAK9786181.1"/>
    </source>
</evidence>
<dbReference type="GO" id="GO:0005778">
    <property type="term" value="C:peroxisomal membrane"/>
    <property type="evidence" value="ECO:0007669"/>
    <property type="project" value="TreeGrafter"/>
</dbReference>
<keyword evidence="4" id="KW-0547">Nucleotide-binding</keyword>
<dbReference type="GO" id="GO:0006635">
    <property type="term" value="P:fatty acid beta-oxidation"/>
    <property type="evidence" value="ECO:0007669"/>
    <property type="project" value="TreeGrafter"/>
</dbReference>
<organism evidence="12 13">
    <name type="scientific">Symbiochloris irregularis</name>
    <dbReference type="NCBI Taxonomy" id="706552"/>
    <lineage>
        <taxon>Eukaryota</taxon>
        <taxon>Viridiplantae</taxon>
        <taxon>Chlorophyta</taxon>
        <taxon>core chlorophytes</taxon>
        <taxon>Trebouxiophyceae</taxon>
        <taxon>Trebouxiales</taxon>
        <taxon>Trebouxiaceae</taxon>
        <taxon>Symbiochloris</taxon>
    </lineage>
</organism>
<feature type="transmembrane region" description="Helical" evidence="9">
    <location>
        <begin position="338"/>
        <end position="354"/>
    </location>
</feature>
<feature type="transmembrane region" description="Helical" evidence="9">
    <location>
        <begin position="26"/>
        <end position="44"/>
    </location>
</feature>
<evidence type="ECO:0000256" key="6">
    <source>
        <dbReference type="ARBA" id="ARBA00022989"/>
    </source>
</evidence>
<dbReference type="SUPFAM" id="SSF90123">
    <property type="entry name" value="ABC transporter transmembrane region"/>
    <property type="match status" value="2"/>
</dbReference>
<keyword evidence="5" id="KW-0067">ATP-binding</keyword>
<dbReference type="SMART" id="SM00382">
    <property type="entry name" value="AAA"/>
    <property type="match status" value="2"/>
</dbReference>
<proteinExistence type="inferred from homology"/>
<dbReference type="PANTHER" id="PTHR11384:SF56">
    <property type="entry name" value="ABC TRANSPORTER D FAMILY MEMBER 1"/>
    <property type="match status" value="1"/>
</dbReference>
<feature type="region of interest" description="Disordered" evidence="8">
    <location>
        <begin position="662"/>
        <end position="690"/>
    </location>
</feature>
<feature type="domain" description="ABC transmembrane type-1" evidence="11">
    <location>
        <begin position="101"/>
        <end position="334"/>
    </location>
</feature>
<feature type="transmembrane region" description="Helical" evidence="9">
    <location>
        <begin position="375"/>
        <end position="393"/>
    </location>
</feature>
<dbReference type="InterPro" id="IPR003593">
    <property type="entry name" value="AAA+_ATPase"/>
</dbReference>
<feature type="region of interest" description="Disordered" evidence="8">
    <location>
        <begin position="54"/>
        <end position="79"/>
    </location>
</feature>
<feature type="domain" description="ABC transporter" evidence="10">
    <location>
        <begin position="1113"/>
        <end position="1348"/>
    </location>
</feature>
<dbReference type="InterPro" id="IPR017871">
    <property type="entry name" value="ABC_transporter-like_CS"/>
</dbReference>
<dbReference type="PANTHER" id="PTHR11384">
    <property type="entry name" value="ATP-BINDING CASSETTE, SUB-FAMILY D MEMBER"/>
    <property type="match status" value="1"/>
</dbReference>
<keyword evidence="13" id="KW-1185">Reference proteome</keyword>
<dbReference type="InterPro" id="IPR036640">
    <property type="entry name" value="ABC1_TM_sf"/>
</dbReference>